<evidence type="ECO:0000256" key="2">
    <source>
        <dbReference type="ARBA" id="ARBA00004173"/>
    </source>
</evidence>
<protein>
    <recommendedName>
        <fullName evidence="5">ATPase expression protein 2, mitochondrial</fullName>
    </recommendedName>
</protein>
<comment type="function">
    <text evidence="1">Required for translation of the mitochondrial OLI1 transcript coding for the mitochondrial ATP synthase subunit 9.</text>
</comment>
<dbReference type="GO" id="GO:0005739">
    <property type="term" value="C:mitochondrion"/>
    <property type="evidence" value="ECO:0007669"/>
    <property type="project" value="UniProtKB-SubCell"/>
</dbReference>
<gene>
    <name evidence="9" type="ORF">METBIDRAFT_38187</name>
</gene>
<keyword evidence="6" id="KW-0809">Transit peptide</keyword>
<comment type="similarity">
    <text evidence="3">Belongs to the AEP2 family.</text>
</comment>
<comment type="subunit">
    <text evidence="4">Binds to the 5'UTR of the OLI1 mRNA.</text>
</comment>
<comment type="subcellular location">
    <subcellularLocation>
        <location evidence="2">Mitochondrion</location>
    </subcellularLocation>
</comment>
<evidence type="ECO:0000313" key="9">
    <source>
        <dbReference type="EMBL" id="OBA22776.1"/>
    </source>
</evidence>
<reference evidence="9 10" key="1">
    <citation type="submission" date="2016-05" db="EMBL/GenBank/DDBJ databases">
        <title>Comparative genomics of biotechnologically important yeasts.</title>
        <authorList>
            <consortium name="DOE Joint Genome Institute"/>
            <person name="Riley R."/>
            <person name="Haridas S."/>
            <person name="Wolfe K.H."/>
            <person name="Lopes M.R."/>
            <person name="Hittinger C.T."/>
            <person name="Goker M."/>
            <person name="Salamov A."/>
            <person name="Wisecaver J."/>
            <person name="Long T.M."/>
            <person name="Aerts A.L."/>
            <person name="Barry K."/>
            <person name="Choi C."/>
            <person name="Clum A."/>
            <person name="Coughlan A.Y."/>
            <person name="Deshpande S."/>
            <person name="Douglass A.P."/>
            <person name="Hanson S.J."/>
            <person name="Klenk H.-P."/>
            <person name="LaButti K."/>
            <person name="Lapidus A."/>
            <person name="Lindquist E."/>
            <person name="Lipzen A."/>
            <person name="Meier-kolthoff J.P."/>
            <person name="Ohm R.A."/>
            <person name="Otillar R.P."/>
            <person name="Pangilinan J."/>
            <person name="Peng Y."/>
            <person name="Rokas A."/>
            <person name="Rosa C.A."/>
            <person name="Scheuner C."/>
            <person name="Sibirny A.A."/>
            <person name="Slot J.C."/>
            <person name="Stielow J.B."/>
            <person name="Sun H."/>
            <person name="Kurtzman C.P."/>
            <person name="Blackwell M."/>
            <person name="Grigoriev I.V."/>
            <person name="Jeffries T.W."/>
        </authorList>
    </citation>
    <scope>NUCLEOTIDE SEQUENCE [LARGE SCALE GENOMIC DNA]</scope>
    <source>
        <strain evidence="9 10">NRRL YB-4993</strain>
    </source>
</reference>
<dbReference type="AlphaFoldDB" id="A0A1A0HFJ8"/>
<evidence type="ECO:0000256" key="7">
    <source>
        <dbReference type="ARBA" id="ARBA00023128"/>
    </source>
</evidence>
<dbReference type="GeneID" id="30029943"/>
<accession>A0A1A0HFJ8</accession>
<evidence type="ECO:0000256" key="6">
    <source>
        <dbReference type="ARBA" id="ARBA00022946"/>
    </source>
</evidence>
<name>A0A1A0HFJ8_9ASCO</name>
<dbReference type="InterPro" id="IPR024319">
    <property type="entry name" value="ATPase_expression_mit"/>
</dbReference>
<dbReference type="RefSeq" id="XP_018713257.1">
    <property type="nucleotide sequence ID" value="XM_018856967.1"/>
</dbReference>
<dbReference type="Pfam" id="PF12921">
    <property type="entry name" value="ATP13"/>
    <property type="match status" value="1"/>
</dbReference>
<feature type="region of interest" description="Disordered" evidence="8">
    <location>
        <begin position="16"/>
        <end position="35"/>
    </location>
</feature>
<evidence type="ECO:0000256" key="1">
    <source>
        <dbReference type="ARBA" id="ARBA00002412"/>
    </source>
</evidence>
<evidence type="ECO:0000256" key="3">
    <source>
        <dbReference type="ARBA" id="ARBA00009790"/>
    </source>
</evidence>
<evidence type="ECO:0000256" key="5">
    <source>
        <dbReference type="ARBA" id="ARBA00019258"/>
    </source>
</evidence>
<sequence>MTGLATLFRTRSGRVSSVQRHFSTSAPRTAAPTPAAPRTALVSGAESAPQTLAQLLAASPAAAYLGSLSAPRHGPDTATTPGRSELVKAEIARLLREKRFDALLATVSRWTSPALRVPWHTVLLPREMAHVLRRLVEYQKHMLFKASSAKMMAHKDAAPHMAHVRRLREQIRAVYANMLLAPGSDAPHLYAKGSGPLAPGAAAALPPRFSLAAADYENLIELELNNAKLDLALRWFQHLDRQHGPAAPRLRTHRLGVLRFQVYGNAQLSLWRVERSPLNDVVVDPRQSSFKHAQKWPDLFRAYAAQQGAAVGAARPVFDSAFVAVMLLLVAYDKNVKQAARLVEANWGLAPDGRLVPGFRRPAPLDPLFPDLDVLTAVVVALLFNQQYVSCMAYINAFQAHYALDVGGPHSRRFWDQIFRWAEIASRFSEARAFQHFVSSTGAPVAAGTADAFPAALDEAKQSAAFDYERFLAFVAGLRRQRHGLLAELWKCFHESSPGFSARPYRTYMHVAAELLQPLVVLTAAECELQGAALCYDILRRLADEAEAHSVAPCSFNAPLARATGERIRSLYAQTLRMLVHAKGQAGHMAEIPYIARKWSLDTVMERDVRLWAQRRENVYLQKMLELELRRLREDEDDGFLDLL</sequence>
<keyword evidence="7" id="KW-0496">Mitochondrion</keyword>
<feature type="compositionally biased region" description="Low complexity" evidence="8">
    <location>
        <begin position="23"/>
        <end position="35"/>
    </location>
</feature>
<evidence type="ECO:0000313" key="10">
    <source>
        <dbReference type="Proteomes" id="UP000092555"/>
    </source>
</evidence>
<dbReference type="Proteomes" id="UP000092555">
    <property type="component" value="Unassembled WGS sequence"/>
</dbReference>
<evidence type="ECO:0000256" key="4">
    <source>
        <dbReference type="ARBA" id="ARBA00011657"/>
    </source>
</evidence>
<dbReference type="OrthoDB" id="4077974at2759"/>
<evidence type="ECO:0000256" key="8">
    <source>
        <dbReference type="SAM" id="MobiDB-lite"/>
    </source>
</evidence>
<proteinExistence type="inferred from homology"/>
<dbReference type="EMBL" id="LXTC01000001">
    <property type="protein sequence ID" value="OBA22776.1"/>
    <property type="molecule type" value="Genomic_DNA"/>
</dbReference>
<keyword evidence="10" id="KW-1185">Reference proteome</keyword>
<comment type="caution">
    <text evidence="9">The sequence shown here is derived from an EMBL/GenBank/DDBJ whole genome shotgun (WGS) entry which is preliminary data.</text>
</comment>
<organism evidence="9 10">
    <name type="scientific">Metschnikowia bicuspidata var. bicuspidata NRRL YB-4993</name>
    <dbReference type="NCBI Taxonomy" id="869754"/>
    <lineage>
        <taxon>Eukaryota</taxon>
        <taxon>Fungi</taxon>
        <taxon>Dikarya</taxon>
        <taxon>Ascomycota</taxon>
        <taxon>Saccharomycotina</taxon>
        <taxon>Pichiomycetes</taxon>
        <taxon>Metschnikowiaceae</taxon>
        <taxon>Metschnikowia</taxon>
    </lineage>
</organism>